<evidence type="ECO:0000259" key="1">
    <source>
        <dbReference type="Pfam" id="PF13191"/>
    </source>
</evidence>
<evidence type="ECO:0000313" key="2">
    <source>
        <dbReference type="EMBL" id="QPI53725.1"/>
    </source>
</evidence>
<accession>A0ABX6VWD4</accession>
<dbReference type="SUPFAM" id="SSF52540">
    <property type="entry name" value="P-loop containing nucleoside triphosphate hydrolases"/>
    <property type="match status" value="1"/>
</dbReference>
<proteinExistence type="predicted"/>
<gene>
    <name evidence="2" type="ORF">I1A49_01195</name>
</gene>
<dbReference type="InterPro" id="IPR041664">
    <property type="entry name" value="AAA_16"/>
</dbReference>
<organism evidence="2 3">
    <name type="scientific">Streptomyces malaysiensis</name>
    <dbReference type="NCBI Taxonomy" id="92644"/>
    <lineage>
        <taxon>Bacteria</taxon>
        <taxon>Bacillati</taxon>
        <taxon>Actinomycetota</taxon>
        <taxon>Actinomycetes</taxon>
        <taxon>Kitasatosporales</taxon>
        <taxon>Streptomycetaceae</taxon>
        <taxon>Streptomyces</taxon>
        <taxon>Streptomyces violaceusniger group</taxon>
    </lineage>
</organism>
<dbReference type="GO" id="GO:0005524">
    <property type="term" value="F:ATP binding"/>
    <property type="evidence" value="ECO:0007669"/>
    <property type="project" value="UniProtKB-KW"/>
</dbReference>
<keyword evidence="2" id="KW-0547">Nucleotide-binding</keyword>
<keyword evidence="3" id="KW-1185">Reference proteome</keyword>
<evidence type="ECO:0000313" key="3">
    <source>
        <dbReference type="Proteomes" id="UP000663421"/>
    </source>
</evidence>
<dbReference type="Pfam" id="PF13191">
    <property type="entry name" value="AAA_16"/>
    <property type="match status" value="1"/>
</dbReference>
<protein>
    <submittedName>
        <fullName evidence="2">ATP-binding protein</fullName>
    </submittedName>
</protein>
<feature type="domain" description="Orc1-like AAA ATPase" evidence="1">
    <location>
        <begin position="48"/>
        <end position="108"/>
    </location>
</feature>
<keyword evidence="2" id="KW-0067">ATP-binding</keyword>
<dbReference type="Gene3D" id="3.40.50.300">
    <property type="entry name" value="P-loop containing nucleotide triphosphate hydrolases"/>
    <property type="match status" value="1"/>
</dbReference>
<sequence length="138" mass="14373">MRPTDAGNRFPVVLLPGIEQRAHAVQLDALGRVSFGLRKPGEVETPRRFVGRDREITQFRAAVATPGELCVHGPGGVGKSALLDVLADVAEREGISPSGSAAGTCHPCRTCCPTPICTSGSPQACSSASVRHRTITSG</sequence>
<reference evidence="2 3" key="1">
    <citation type="submission" date="2020-11" db="EMBL/GenBank/DDBJ databases">
        <title>Complete genome sequence unveiled secondary metabolic potentials in Streptomyces solisilvae HNM0141.</title>
        <authorList>
            <person name="Huang X."/>
        </authorList>
    </citation>
    <scope>NUCLEOTIDE SEQUENCE [LARGE SCALE GENOMIC DNA]</scope>
    <source>
        <strain evidence="2 3">HNM0141</strain>
    </source>
</reference>
<dbReference type="Proteomes" id="UP000663421">
    <property type="component" value="Chromosome"/>
</dbReference>
<dbReference type="InterPro" id="IPR027417">
    <property type="entry name" value="P-loop_NTPase"/>
</dbReference>
<name>A0ABX6VWD4_STRMQ</name>
<dbReference type="EMBL" id="CP065050">
    <property type="protein sequence ID" value="QPI53725.1"/>
    <property type="molecule type" value="Genomic_DNA"/>
</dbReference>